<reference evidence="1 2" key="1">
    <citation type="journal article" date="2021" name="Sci. Rep.">
        <title>Chromosome anchoring in Senegalese sole (Solea senegalensis) reveals sex-associated markers and genome rearrangements in flatfish.</title>
        <authorList>
            <person name="Guerrero-Cozar I."/>
            <person name="Gomez-Garrido J."/>
            <person name="Berbel C."/>
            <person name="Martinez-Blanch J.F."/>
            <person name="Alioto T."/>
            <person name="Claros M.G."/>
            <person name="Gagnaire P.A."/>
            <person name="Manchado M."/>
        </authorList>
    </citation>
    <scope>NUCLEOTIDE SEQUENCE [LARGE SCALE GENOMIC DNA]</scope>
    <source>
        <strain evidence="1">Sse05_10M</strain>
    </source>
</reference>
<accession>A0AAV6Q4Z1</accession>
<sequence>MSDGPESQSAQDISVIEIQASQPRHCVCVRHIMDEGSTNGISRLWSTGLVPKSKTPKRRTSYKSKHSVLLTSMTTNVMCEGPSDLNESDNRADQSALTAPVLTEPWFIMTSVNRRSVNGL</sequence>
<proteinExistence type="predicted"/>
<evidence type="ECO:0000313" key="2">
    <source>
        <dbReference type="Proteomes" id="UP000693946"/>
    </source>
</evidence>
<gene>
    <name evidence="1" type="ORF">JOB18_001987</name>
</gene>
<organism evidence="1 2">
    <name type="scientific">Solea senegalensis</name>
    <name type="common">Senegalese sole</name>
    <dbReference type="NCBI Taxonomy" id="28829"/>
    <lineage>
        <taxon>Eukaryota</taxon>
        <taxon>Metazoa</taxon>
        <taxon>Chordata</taxon>
        <taxon>Craniata</taxon>
        <taxon>Vertebrata</taxon>
        <taxon>Euteleostomi</taxon>
        <taxon>Actinopterygii</taxon>
        <taxon>Neopterygii</taxon>
        <taxon>Teleostei</taxon>
        <taxon>Neoteleostei</taxon>
        <taxon>Acanthomorphata</taxon>
        <taxon>Carangaria</taxon>
        <taxon>Pleuronectiformes</taxon>
        <taxon>Pleuronectoidei</taxon>
        <taxon>Soleidae</taxon>
        <taxon>Solea</taxon>
    </lineage>
</organism>
<protein>
    <submittedName>
        <fullName evidence="1">Uncharacterized protein</fullName>
    </submittedName>
</protein>
<keyword evidence="2" id="KW-1185">Reference proteome</keyword>
<dbReference type="Proteomes" id="UP000693946">
    <property type="component" value="Linkage Group LG6"/>
</dbReference>
<evidence type="ECO:0000313" key="1">
    <source>
        <dbReference type="EMBL" id="KAG7485042.1"/>
    </source>
</evidence>
<comment type="caution">
    <text evidence="1">The sequence shown here is derived from an EMBL/GenBank/DDBJ whole genome shotgun (WGS) entry which is preliminary data.</text>
</comment>
<dbReference type="EMBL" id="JAGKHQ010000018">
    <property type="protein sequence ID" value="KAG7485042.1"/>
    <property type="molecule type" value="Genomic_DNA"/>
</dbReference>
<dbReference type="AlphaFoldDB" id="A0AAV6Q4Z1"/>
<name>A0AAV6Q4Z1_SOLSE</name>